<dbReference type="SUPFAM" id="SSF46785">
    <property type="entry name" value="Winged helix' DNA-binding domain"/>
    <property type="match status" value="1"/>
</dbReference>
<evidence type="ECO:0000256" key="4">
    <source>
        <dbReference type="ARBA" id="ARBA00023163"/>
    </source>
</evidence>
<proteinExistence type="inferred from homology"/>
<dbReference type="Pfam" id="PF05158">
    <property type="entry name" value="RNA_pol_Rpc34"/>
    <property type="match status" value="1"/>
</dbReference>
<dbReference type="EMBL" id="MU129092">
    <property type="protein sequence ID" value="KAF9507046.1"/>
    <property type="molecule type" value="Genomic_DNA"/>
</dbReference>
<keyword evidence="4" id="KW-0804">Transcription</keyword>
<feature type="compositionally biased region" description="Basic and acidic residues" evidence="6">
    <location>
        <begin position="267"/>
        <end position="282"/>
    </location>
</feature>
<dbReference type="Gene3D" id="1.10.10.10">
    <property type="entry name" value="Winged helix-like DNA-binding domain superfamily/Winged helix DNA-binding domain"/>
    <property type="match status" value="1"/>
</dbReference>
<feature type="region of interest" description="Disordered" evidence="6">
    <location>
        <begin position="251"/>
        <end position="344"/>
    </location>
</feature>
<dbReference type="AlphaFoldDB" id="A0A9P6ALL2"/>
<accession>A0A9P6ALL2</accession>
<organism evidence="7 8">
    <name type="scientific">Hydnum rufescens UP504</name>
    <dbReference type="NCBI Taxonomy" id="1448309"/>
    <lineage>
        <taxon>Eukaryota</taxon>
        <taxon>Fungi</taxon>
        <taxon>Dikarya</taxon>
        <taxon>Basidiomycota</taxon>
        <taxon>Agaricomycotina</taxon>
        <taxon>Agaricomycetes</taxon>
        <taxon>Cantharellales</taxon>
        <taxon>Hydnaceae</taxon>
        <taxon>Hydnum</taxon>
    </lineage>
</organism>
<gene>
    <name evidence="7" type="ORF">BS47DRAFT_1398989</name>
</gene>
<dbReference type="Proteomes" id="UP000886523">
    <property type="component" value="Unassembled WGS sequence"/>
</dbReference>
<comment type="similarity">
    <text evidence="2">Belongs to the eukaryotic RPC34/RPC39 RNA polymerase subunit family.</text>
</comment>
<dbReference type="InterPro" id="IPR036388">
    <property type="entry name" value="WH-like_DNA-bd_sf"/>
</dbReference>
<evidence type="ECO:0000313" key="8">
    <source>
        <dbReference type="Proteomes" id="UP000886523"/>
    </source>
</evidence>
<evidence type="ECO:0000313" key="7">
    <source>
        <dbReference type="EMBL" id="KAF9507046.1"/>
    </source>
</evidence>
<evidence type="ECO:0000256" key="1">
    <source>
        <dbReference type="ARBA" id="ARBA00004123"/>
    </source>
</evidence>
<reference evidence="7" key="1">
    <citation type="journal article" date="2020" name="Nat. Commun.">
        <title>Large-scale genome sequencing of mycorrhizal fungi provides insights into the early evolution of symbiotic traits.</title>
        <authorList>
            <person name="Miyauchi S."/>
            <person name="Kiss E."/>
            <person name="Kuo A."/>
            <person name="Drula E."/>
            <person name="Kohler A."/>
            <person name="Sanchez-Garcia M."/>
            <person name="Morin E."/>
            <person name="Andreopoulos B."/>
            <person name="Barry K.W."/>
            <person name="Bonito G."/>
            <person name="Buee M."/>
            <person name="Carver A."/>
            <person name="Chen C."/>
            <person name="Cichocki N."/>
            <person name="Clum A."/>
            <person name="Culley D."/>
            <person name="Crous P.W."/>
            <person name="Fauchery L."/>
            <person name="Girlanda M."/>
            <person name="Hayes R.D."/>
            <person name="Keri Z."/>
            <person name="LaButti K."/>
            <person name="Lipzen A."/>
            <person name="Lombard V."/>
            <person name="Magnuson J."/>
            <person name="Maillard F."/>
            <person name="Murat C."/>
            <person name="Nolan M."/>
            <person name="Ohm R.A."/>
            <person name="Pangilinan J."/>
            <person name="Pereira M.F."/>
            <person name="Perotto S."/>
            <person name="Peter M."/>
            <person name="Pfister S."/>
            <person name="Riley R."/>
            <person name="Sitrit Y."/>
            <person name="Stielow J.B."/>
            <person name="Szollosi G."/>
            <person name="Zifcakova L."/>
            <person name="Stursova M."/>
            <person name="Spatafora J.W."/>
            <person name="Tedersoo L."/>
            <person name="Vaario L.M."/>
            <person name="Yamada A."/>
            <person name="Yan M."/>
            <person name="Wang P."/>
            <person name="Xu J."/>
            <person name="Bruns T."/>
            <person name="Baldrian P."/>
            <person name="Vilgalys R."/>
            <person name="Dunand C."/>
            <person name="Henrissat B."/>
            <person name="Grigoriev I.V."/>
            <person name="Hibbett D."/>
            <person name="Nagy L.G."/>
            <person name="Martin F.M."/>
        </authorList>
    </citation>
    <scope>NUCLEOTIDE SEQUENCE</scope>
    <source>
        <strain evidence="7">UP504</strain>
    </source>
</reference>
<dbReference type="GO" id="GO:0005737">
    <property type="term" value="C:cytoplasm"/>
    <property type="evidence" value="ECO:0007669"/>
    <property type="project" value="UniProtKB-ARBA"/>
</dbReference>
<comment type="caution">
    <text evidence="7">The sequence shown here is derived from an EMBL/GenBank/DDBJ whole genome shotgun (WGS) entry which is preliminary data.</text>
</comment>
<dbReference type="OrthoDB" id="613763at2759"/>
<evidence type="ECO:0000256" key="3">
    <source>
        <dbReference type="ARBA" id="ARBA00022478"/>
    </source>
</evidence>
<dbReference type="InterPro" id="IPR036390">
    <property type="entry name" value="WH_DNA-bd_sf"/>
</dbReference>
<feature type="compositionally biased region" description="Acidic residues" evidence="6">
    <location>
        <begin position="304"/>
        <end position="314"/>
    </location>
</feature>
<evidence type="ECO:0008006" key="9">
    <source>
        <dbReference type="Google" id="ProtNLM"/>
    </source>
</evidence>
<protein>
    <recommendedName>
        <fullName evidence="9">DNA-directed RNA polymerase III subunit RPC6</fullName>
    </recommendedName>
</protein>
<dbReference type="GO" id="GO:0005654">
    <property type="term" value="C:nucleoplasm"/>
    <property type="evidence" value="ECO:0007669"/>
    <property type="project" value="UniProtKB-ARBA"/>
</dbReference>
<dbReference type="GO" id="GO:0005666">
    <property type="term" value="C:RNA polymerase III complex"/>
    <property type="evidence" value="ECO:0007669"/>
    <property type="project" value="InterPro"/>
</dbReference>
<keyword evidence="5" id="KW-0539">Nucleus</keyword>
<feature type="compositionally biased region" description="Basic residues" evidence="6">
    <location>
        <begin position="283"/>
        <end position="292"/>
    </location>
</feature>
<evidence type="ECO:0000256" key="6">
    <source>
        <dbReference type="SAM" id="MobiDB-lite"/>
    </source>
</evidence>
<evidence type="ECO:0000256" key="5">
    <source>
        <dbReference type="ARBA" id="ARBA00023242"/>
    </source>
</evidence>
<dbReference type="GO" id="GO:0006383">
    <property type="term" value="P:transcription by RNA polymerase III"/>
    <property type="evidence" value="ECO:0007669"/>
    <property type="project" value="InterPro"/>
</dbReference>
<dbReference type="InterPro" id="IPR007832">
    <property type="entry name" value="RNA_pol_Rpc34"/>
</dbReference>
<evidence type="ECO:0000256" key="2">
    <source>
        <dbReference type="ARBA" id="ARBA00011038"/>
    </source>
</evidence>
<sequence length="436" mass="48809">MSAKKASDLAQRLWTECRNAPNHTITQEKLLEAVGEKESLCKQAINTLLSKNLLLLLTDSKSGKNTYQGISREDAAIKGNMDADEHLVYSHISGSRNEGIWTKTLKARTNLHQTVLNRCLKKLEGKQLVKTITSVKFPTRKIYMRKDLEPSADVSGGPWYTDHELDTAFIESHSEAILVYIRSRSFPEATDECSEMLYPTSVTKYYPTTAQITVWLKKAQISPTELEEGDVQMLLDMLVYSGEIEVLPRTGFRGGGVFDSDESAAEDGDRDHDESGGSDHDEKKRKRKRPASRARSSSSKVEGDDREDENEEDEIASRPVKRRRKSDQSKTRSDRGQPSDDVEFDLDFARVETFDGLGASSASGSWKGSLTGGSGVVYRALRRERMGLGWAQTPCGRCPQFDFCSDKDKGPVNPDQCKYYRDWLEAPIGEISAIDI</sequence>
<keyword evidence="8" id="KW-1185">Reference proteome</keyword>
<dbReference type="InterPro" id="IPR016049">
    <property type="entry name" value="RNA_pol_Rpc34-like"/>
</dbReference>
<dbReference type="PANTHER" id="PTHR12780">
    <property type="entry name" value="RNA POLYMERASE III DNA DIRECTED , 39KD SUBUNIT-RELATED"/>
    <property type="match status" value="1"/>
</dbReference>
<comment type="subcellular location">
    <subcellularLocation>
        <location evidence="1">Nucleus</location>
    </subcellularLocation>
</comment>
<keyword evidence="3" id="KW-0240">DNA-directed RNA polymerase</keyword>
<dbReference type="FunFam" id="1.10.10.10:FF:000116">
    <property type="entry name" value="DNA-directed RNA polymerase III subunit RPC6"/>
    <property type="match status" value="1"/>
</dbReference>
<name>A0A9P6ALL2_9AGAM</name>
<feature type="compositionally biased region" description="Basic and acidic residues" evidence="6">
    <location>
        <begin position="326"/>
        <end position="338"/>
    </location>
</feature>